<evidence type="ECO:0000313" key="1">
    <source>
        <dbReference type="EMBL" id="MPB98625.1"/>
    </source>
</evidence>
<evidence type="ECO:0000313" key="2">
    <source>
        <dbReference type="Proteomes" id="UP000364097"/>
    </source>
</evidence>
<reference evidence="1" key="1">
    <citation type="submission" date="2019-08" db="EMBL/GenBank/DDBJ databases">
        <title>Rapid identification of Enteric Bacteria from Whole Genome Sequences (WGS) using Average Nucleotide Identity (ANI).</title>
        <authorList>
            <person name="Lane C."/>
        </authorList>
    </citation>
    <scope>NUCLEOTIDE SEQUENCE [LARGE SCALE GENOMIC DNA]</scope>
    <source>
        <strain evidence="1">2010D-8461</strain>
    </source>
</reference>
<sequence length="187" mass="20711">MLVKGDFAAEDAKFDFYGNHNFHVTGKANIINSTFKTSNAPVSENGIFLLSANGGFNKNITTSNTAGVYKEFYLDKDENIFISILTGKTPGYIAAEGLVPSEGTIEIEIEGLNYKLATIGNSLYLQADTSAWKDYKPSEISKNLIIAKKEVLTQLNNYLRTEARLPIPLNQNQQEDPNAELKKIIKK</sequence>
<dbReference type="RefSeq" id="WP_152822345.1">
    <property type="nucleotide sequence ID" value="NZ_AACKMW020000009.1"/>
</dbReference>
<keyword evidence="2" id="KW-1185">Reference proteome</keyword>
<name>A0ABW9N2W8_9BACT</name>
<dbReference type="EMBL" id="AACKMW020000009">
    <property type="protein sequence ID" value="MPB98625.1"/>
    <property type="molecule type" value="Genomic_DNA"/>
</dbReference>
<protein>
    <submittedName>
        <fullName evidence="1">Uncharacterized protein</fullName>
    </submittedName>
</protein>
<comment type="caution">
    <text evidence="1">The sequence shown here is derived from an EMBL/GenBank/DDBJ whole genome shotgun (WGS) entry which is preliminary data.</text>
</comment>
<proteinExistence type="predicted"/>
<accession>A0ABW9N2W8</accession>
<organism evidence="1 2">
    <name type="scientific">Campylobacter subantarcticus</name>
    <dbReference type="NCBI Taxonomy" id="497724"/>
    <lineage>
        <taxon>Bacteria</taxon>
        <taxon>Pseudomonadati</taxon>
        <taxon>Campylobacterota</taxon>
        <taxon>Epsilonproteobacteria</taxon>
        <taxon>Campylobacterales</taxon>
        <taxon>Campylobacteraceae</taxon>
        <taxon>Campylobacter</taxon>
    </lineage>
</organism>
<gene>
    <name evidence="1" type="ORF">A0Z09_000855</name>
</gene>
<dbReference type="Proteomes" id="UP000364097">
    <property type="component" value="Unassembled WGS sequence"/>
</dbReference>